<feature type="compositionally biased region" description="Acidic residues" evidence="1">
    <location>
        <begin position="51"/>
        <end position="60"/>
    </location>
</feature>
<proteinExistence type="predicted"/>
<organism evidence="2 3">
    <name type="scientific">Cymbomonas tetramitiformis</name>
    <dbReference type="NCBI Taxonomy" id="36881"/>
    <lineage>
        <taxon>Eukaryota</taxon>
        <taxon>Viridiplantae</taxon>
        <taxon>Chlorophyta</taxon>
        <taxon>Pyramimonadophyceae</taxon>
        <taxon>Pyramimonadales</taxon>
        <taxon>Pyramimonadaceae</taxon>
        <taxon>Cymbomonas</taxon>
    </lineage>
</organism>
<sequence length="188" mass="21458">MKKEVLDSQQIPWDTRDIHWSHWILATSSDALWSQFQRVMEAKNKGLLDEQEDQTVDEMETTTATVGDSRRSSRQRKRPSASKAELNLNEISGSSRDVTKAPIYSETLPKGFYDNWAPLTDSQTENLIPLVDKLIDRTLTLDELKAQISYLKGLDFIQESLLYLAEEAHDFHASNTALKTESPAFKKL</sequence>
<comment type="caution">
    <text evidence="2">The sequence shown here is derived from an EMBL/GenBank/DDBJ whole genome shotgun (WGS) entry which is preliminary data.</text>
</comment>
<name>A0AAE0BEV0_9CHLO</name>
<protein>
    <submittedName>
        <fullName evidence="2">Uncharacterized protein</fullName>
    </submittedName>
</protein>
<evidence type="ECO:0000313" key="2">
    <source>
        <dbReference type="EMBL" id="KAK3235186.1"/>
    </source>
</evidence>
<evidence type="ECO:0000313" key="3">
    <source>
        <dbReference type="Proteomes" id="UP001190700"/>
    </source>
</evidence>
<dbReference type="AlphaFoldDB" id="A0AAE0BEV0"/>
<feature type="region of interest" description="Disordered" evidence="1">
    <location>
        <begin position="51"/>
        <end position="89"/>
    </location>
</feature>
<keyword evidence="3" id="KW-1185">Reference proteome</keyword>
<gene>
    <name evidence="2" type="ORF">CYMTET_54587</name>
</gene>
<dbReference type="Proteomes" id="UP001190700">
    <property type="component" value="Unassembled WGS sequence"/>
</dbReference>
<reference evidence="2 3" key="1">
    <citation type="journal article" date="2015" name="Genome Biol. Evol.">
        <title>Comparative Genomics of a Bacterivorous Green Alga Reveals Evolutionary Causalities and Consequences of Phago-Mixotrophic Mode of Nutrition.</title>
        <authorList>
            <person name="Burns J.A."/>
            <person name="Paasch A."/>
            <person name="Narechania A."/>
            <person name="Kim E."/>
        </authorList>
    </citation>
    <scope>NUCLEOTIDE SEQUENCE [LARGE SCALE GENOMIC DNA]</scope>
    <source>
        <strain evidence="2 3">PLY_AMNH</strain>
    </source>
</reference>
<dbReference type="EMBL" id="LGRX02035348">
    <property type="protein sequence ID" value="KAK3235186.1"/>
    <property type="molecule type" value="Genomic_DNA"/>
</dbReference>
<evidence type="ECO:0000256" key="1">
    <source>
        <dbReference type="SAM" id="MobiDB-lite"/>
    </source>
</evidence>
<accession>A0AAE0BEV0</accession>